<proteinExistence type="predicted"/>
<accession>A0ABY3ZIP8</accession>
<evidence type="ECO:0000313" key="1">
    <source>
        <dbReference type="EMBL" id="UOA14556.1"/>
    </source>
</evidence>
<dbReference type="Proteomes" id="UP000831019">
    <property type="component" value="Chromosome"/>
</dbReference>
<protein>
    <submittedName>
        <fullName evidence="1">Uncharacterized protein</fullName>
    </submittedName>
</protein>
<sequence>MRYSYTIGMWLCSLWGPEGISQALVIDEWQ</sequence>
<evidence type="ECO:0000313" key="2">
    <source>
        <dbReference type="Proteomes" id="UP000831019"/>
    </source>
</evidence>
<dbReference type="EMBL" id="CP085144">
    <property type="protein sequence ID" value="UOA14556.1"/>
    <property type="molecule type" value="Genomic_DNA"/>
</dbReference>
<name>A0ABY3ZIP8_9RHOB</name>
<reference evidence="2" key="1">
    <citation type="journal article" date="2022" name="Microorganisms">
        <title>Beyond the ABCs#Discovery of Three New Plasmid Types in Rhodobacterales (RepQ, RepY, RepW).</title>
        <authorList>
            <person name="Freese H.M."/>
            <person name="Ringel V."/>
            <person name="Overmann J."/>
            <person name="Petersen J."/>
        </authorList>
    </citation>
    <scope>NUCLEOTIDE SEQUENCE [LARGE SCALE GENOMIC DNA]</scope>
    <source>
        <strain evidence="2">DSM 109990</strain>
    </source>
</reference>
<organism evidence="1 2">
    <name type="scientific">Sulfitobacter dubius</name>
    <dbReference type="NCBI Taxonomy" id="218673"/>
    <lineage>
        <taxon>Bacteria</taxon>
        <taxon>Pseudomonadati</taxon>
        <taxon>Pseudomonadota</taxon>
        <taxon>Alphaproteobacteria</taxon>
        <taxon>Rhodobacterales</taxon>
        <taxon>Roseobacteraceae</taxon>
        <taxon>Sulfitobacter</taxon>
    </lineage>
</organism>
<gene>
    <name evidence="1" type="ORF">DSM109990_01362</name>
</gene>
<keyword evidence="2" id="KW-1185">Reference proteome</keyword>